<dbReference type="InterPro" id="IPR013324">
    <property type="entry name" value="RNA_pol_sigma_r3/r4-like"/>
</dbReference>
<evidence type="ECO:0000313" key="9">
    <source>
        <dbReference type="EMBL" id="ACG79992.1"/>
    </source>
</evidence>
<evidence type="ECO:0000256" key="2">
    <source>
        <dbReference type="ARBA" id="ARBA00023015"/>
    </source>
</evidence>
<dbReference type="InterPro" id="IPR009042">
    <property type="entry name" value="RNA_pol_sigma70_r1_2"/>
</dbReference>
<evidence type="ECO:0000256" key="5">
    <source>
        <dbReference type="ARBA" id="ARBA00023163"/>
    </source>
</evidence>
<dbReference type="InterPro" id="IPR050813">
    <property type="entry name" value="Sigma-70_Factor"/>
</dbReference>
<organism evidence="9 10">
    <name type="scientific">Phenylobacterium zucineum (strain HLK1)</name>
    <dbReference type="NCBI Taxonomy" id="450851"/>
    <lineage>
        <taxon>Bacteria</taxon>
        <taxon>Pseudomonadati</taxon>
        <taxon>Pseudomonadota</taxon>
        <taxon>Alphaproteobacteria</taxon>
        <taxon>Caulobacterales</taxon>
        <taxon>Caulobacteraceae</taxon>
        <taxon>Phenylobacterium</taxon>
    </lineage>
</organism>
<dbReference type="Pfam" id="PF00140">
    <property type="entry name" value="Sigma70_r1_2"/>
    <property type="match status" value="1"/>
</dbReference>
<dbReference type="Proteomes" id="UP000001868">
    <property type="component" value="Plasmid pHLK1"/>
</dbReference>
<dbReference type="SUPFAM" id="SSF88946">
    <property type="entry name" value="Sigma2 domain of RNA polymerase sigma factors"/>
    <property type="match status" value="1"/>
</dbReference>
<gene>
    <name evidence="9" type="primary">rpoH</name>
    <name evidence="9" type="ordered locus">PHZ_p0049</name>
</gene>
<dbReference type="InterPro" id="IPR014284">
    <property type="entry name" value="RNA_pol_sigma-70_dom"/>
</dbReference>
<dbReference type="SUPFAM" id="SSF88659">
    <property type="entry name" value="Sigma3 and sigma4 domains of RNA polymerase sigma factors"/>
    <property type="match status" value="1"/>
</dbReference>
<evidence type="ECO:0000256" key="4">
    <source>
        <dbReference type="ARBA" id="ARBA00023125"/>
    </source>
</evidence>
<dbReference type="PANTHER" id="PTHR30376">
    <property type="entry name" value="SIGMA FACTOR RPOH HEAT SHOCK RELATED"/>
    <property type="match status" value="1"/>
</dbReference>
<evidence type="ECO:0000256" key="3">
    <source>
        <dbReference type="ARBA" id="ARBA00023082"/>
    </source>
</evidence>
<evidence type="ECO:0000259" key="7">
    <source>
        <dbReference type="Pfam" id="PF04542"/>
    </source>
</evidence>
<keyword evidence="9" id="KW-0614">Plasmid</keyword>
<name>B4RI17_PHEZH</name>
<dbReference type="eggNOG" id="COG0568">
    <property type="taxonomic scope" value="Bacteria"/>
</dbReference>
<dbReference type="PANTHER" id="PTHR30376:SF3">
    <property type="entry name" value="RNA POLYMERASE SIGMA FACTOR RPOH"/>
    <property type="match status" value="1"/>
</dbReference>
<dbReference type="RefSeq" id="WP_012520292.1">
    <property type="nucleotide sequence ID" value="NC_011143.1"/>
</dbReference>
<keyword evidence="5" id="KW-0804">Transcription</keyword>
<accession>B4RI17</accession>
<dbReference type="InterPro" id="IPR036388">
    <property type="entry name" value="WH-like_DNA-bd_sf"/>
</dbReference>
<feature type="domain" description="RNA polymerase sigma-70 region 1.2" evidence="6">
    <location>
        <begin position="18"/>
        <end position="49"/>
    </location>
</feature>
<dbReference type="InterPro" id="IPR007627">
    <property type="entry name" value="RNA_pol_sigma70_r2"/>
</dbReference>
<keyword evidence="4" id="KW-0238">DNA-binding</keyword>
<dbReference type="InterPro" id="IPR000943">
    <property type="entry name" value="RNA_pol_sigma70"/>
</dbReference>
<proteinExistence type="inferred from homology"/>
<feature type="domain" description="RNA polymerase sigma-70 region 2" evidence="7">
    <location>
        <begin position="56"/>
        <end position="124"/>
    </location>
</feature>
<dbReference type="KEGG" id="pzu:PHZ_p0049"/>
<evidence type="ECO:0000256" key="1">
    <source>
        <dbReference type="ARBA" id="ARBA00007788"/>
    </source>
</evidence>
<evidence type="ECO:0000259" key="8">
    <source>
        <dbReference type="Pfam" id="PF04545"/>
    </source>
</evidence>
<evidence type="ECO:0000313" key="10">
    <source>
        <dbReference type="Proteomes" id="UP000001868"/>
    </source>
</evidence>
<dbReference type="GO" id="GO:0016987">
    <property type="term" value="F:sigma factor activity"/>
    <property type="evidence" value="ECO:0007669"/>
    <property type="project" value="UniProtKB-KW"/>
</dbReference>
<reference evidence="9 10" key="1">
    <citation type="journal article" date="2008" name="BMC Genomics">
        <title>Complete genome of Phenylobacterium zucineum - a novel facultative intracellular bacterium isolated from human erythroleukemia cell line K562.</title>
        <authorList>
            <person name="Luo Y."/>
            <person name="Xu X."/>
            <person name="Ding Z."/>
            <person name="Liu Z."/>
            <person name="Zhang B."/>
            <person name="Yan Z."/>
            <person name="Sun J."/>
            <person name="Hu S."/>
            <person name="Hu X."/>
        </authorList>
    </citation>
    <scope>NUCLEOTIDE SEQUENCE [LARGE SCALE GENOMIC DNA]</scope>
    <source>
        <strain evidence="10">HLK1</strain>
        <plasmid evidence="10">HLK1</plasmid>
        <plasmid evidence="10">Plasmid pHLK1</plasmid>
    </source>
</reference>
<sequence length="310" mass="35245">MSYPFLAGGVVASPYAASLRQYLSAVRRYPVLTRDEEYALARRVRDEVDLAAAHRLMTSHLRLAAKIACGYRGYGLPLEDMISEANVGLLHAIYKFDLERDCRLSTYAAWWIRAALQDYILRHWSIVKLGTSATQKRLFFGFRRARARVEACPSELLAGDSIAKMAELFHVPPGDITGMEARLGWRDLSLSALHGDEGEPDRLERLADENAQDPETALSEADERDYRTRLLTQALSPLGSREHRIFVARRLRDPPAPLAELAQEYGVSCERIRQIEMRAFEKVQRFVTDQQQHHAREGAWRRGQAYECAA</sequence>
<dbReference type="InterPro" id="IPR013325">
    <property type="entry name" value="RNA_pol_sigma_r2"/>
</dbReference>
<dbReference type="GO" id="GO:0006352">
    <property type="term" value="P:DNA-templated transcription initiation"/>
    <property type="evidence" value="ECO:0007669"/>
    <property type="project" value="InterPro"/>
</dbReference>
<dbReference type="NCBIfam" id="NF005143">
    <property type="entry name" value="PRK06596.1"/>
    <property type="match status" value="1"/>
</dbReference>
<dbReference type="Gene3D" id="1.10.10.10">
    <property type="entry name" value="Winged helix-like DNA-binding domain superfamily/Winged helix DNA-binding domain"/>
    <property type="match status" value="1"/>
</dbReference>
<keyword evidence="10" id="KW-1185">Reference proteome</keyword>
<keyword evidence="9" id="KW-0346">Stress response</keyword>
<geneLocation type="plasmid" evidence="10">
    <name>pHLK1</name>
</geneLocation>
<dbReference type="NCBIfam" id="TIGR02937">
    <property type="entry name" value="sigma70-ECF"/>
    <property type="match status" value="1"/>
</dbReference>
<comment type="similarity">
    <text evidence="1">Belongs to the sigma-70 factor family.</text>
</comment>
<dbReference type="GO" id="GO:0003677">
    <property type="term" value="F:DNA binding"/>
    <property type="evidence" value="ECO:0007669"/>
    <property type="project" value="UniProtKB-KW"/>
</dbReference>
<evidence type="ECO:0000259" key="6">
    <source>
        <dbReference type="Pfam" id="PF00140"/>
    </source>
</evidence>
<dbReference type="Pfam" id="PF04542">
    <property type="entry name" value="Sigma70_r2"/>
    <property type="match status" value="1"/>
</dbReference>
<dbReference type="InterPro" id="IPR007630">
    <property type="entry name" value="RNA_pol_sigma70_r4"/>
</dbReference>
<dbReference type="AlphaFoldDB" id="B4RI17"/>
<feature type="domain" description="RNA polymerase sigma-70 region 4" evidence="8">
    <location>
        <begin position="234"/>
        <end position="284"/>
    </location>
</feature>
<keyword evidence="3" id="KW-0731">Sigma factor</keyword>
<dbReference type="HOGENOM" id="CLU_014793_3_5_5"/>
<dbReference type="PRINTS" id="PR00046">
    <property type="entry name" value="SIGMA70FCT"/>
</dbReference>
<dbReference type="EMBL" id="CP000748">
    <property type="protein sequence ID" value="ACG79992.1"/>
    <property type="molecule type" value="Genomic_DNA"/>
</dbReference>
<dbReference type="Gene3D" id="1.10.601.10">
    <property type="entry name" value="RNA Polymerase Primary Sigma Factor"/>
    <property type="match status" value="1"/>
</dbReference>
<keyword evidence="2" id="KW-0805">Transcription regulation</keyword>
<protein>
    <submittedName>
        <fullName evidence="9">RNA polymerase sigma 32 subunit(Heat shock sigma factor)</fullName>
    </submittedName>
</protein>
<dbReference type="Pfam" id="PF04545">
    <property type="entry name" value="Sigma70_r4"/>
    <property type="match status" value="1"/>
</dbReference>